<protein>
    <recommendedName>
        <fullName evidence="3">Transposase</fullName>
    </recommendedName>
</protein>
<dbReference type="Pfam" id="PF05717">
    <property type="entry name" value="TnpB_IS66"/>
    <property type="match status" value="1"/>
</dbReference>
<name>A0A916V0V0_9HYPH</name>
<dbReference type="InterPro" id="IPR008878">
    <property type="entry name" value="Transposase_IS66_Orf2"/>
</dbReference>
<comment type="caution">
    <text evidence="1">The sequence shown here is derived from an EMBL/GenBank/DDBJ whole genome shotgun (WGS) entry which is preliminary data.</text>
</comment>
<dbReference type="PANTHER" id="PTHR36455:SF1">
    <property type="entry name" value="BLR8292 PROTEIN"/>
    <property type="match status" value="1"/>
</dbReference>
<gene>
    <name evidence="1" type="ORF">GCM10010994_60980</name>
</gene>
<dbReference type="Proteomes" id="UP000637002">
    <property type="component" value="Unassembled WGS sequence"/>
</dbReference>
<accession>A0A916V0V0</accession>
<dbReference type="NCBIfam" id="NF033819">
    <property type="entry name" value="IS66_TnpB"/>
    <property type="match status" value="1"/>
</dbReference>
<keyword evidence="2" id="KW-1185">Reference proteome</keyword>
<evidence type="ECO:0000313" key="2">
    <source>
        <dbReference type="Proteomes" id="UP000637002"/>
    </source>
</evidence>
<dbReference type="AlphaFoldDB" id="A0A916V0V0"/>
<dbReference type="EMBL" id="BMGG01000025">
    <property type="protein sequence ID" value="GGC95060.1"/>
    <property type="molecule type" value="Genomic_DNA"/>
</dbReference>
<sequence>MIGPPASTRVWLAAGATDMRKGFDGLAMLVQSTLRRDPFSGHVFAFRGRRGDLVKVLWWSGDGLCLYAKRLEKGRLVWPQTGQGVAALTPAQLSMLLEGIDWRHPARTFRPELAG</sequence>
<dbReference type="RefSeq" id="WP_188612949.1">
    <property type="nucleotide sequence ID" value="NZ_BMGG01000025.1"/>
</dbReference>
<evidence type="ECO:0000313" key="1">
    <source>
        <dbReference type="EMBL" id="GGC95060.1"/>
    </source>
</evidence>
<dbReference type="PANTHER" id="PTHR36455">
    <property type="match status" value="1"/>
</dbReference>
<reference evidence="1" key="2">
    <citation type="submission" date="2020-09" db="EMBL/GenBank/DDBJ databases">
        <authorList>
            <person name="Sun Q."/>
            <person name="Zhou Y."/>
        </authorList>
    </citation>
    <scope>NUCLEOTIDE SEQUENCE</scope>
    <source>
        <strain evidence="1">CGMCC 1.12919</strain>
    </source>
</reference>
<evidence type="ECO:0008006" key="3">
    <source>
        <dbReference type="Google" id="ProtNLM"/>
    </source>
</evidence>
<organism evidence="1 2">
    <name type="scientific">Chelatococcus reniformis</name>
    <dbReference type="NCBI Taxonomy" id="1494448"/>
    <lineage>
        <taxon>Bacteria</taxon>
        <taxon>Pseudomonadati</taxon>
        <taxon>Pseudomonadota</taxon>
        <taxon>Alphaproteobacteria</taxon>
        <taxon>Hyphomicrobiales</taxon>
        <taxon>Chelatococcaceae</taxon>
        <taxon>Chelatococcus</taxon>
    </lineage>
</organism>
<reference evidence="1" key="1">
    <citation type="journal article" date="2014" name="Int. J. Syst. Evol. Microbiol.">
        <title>Complete genome sequence of Corynebacterium casei LMG S-19264T (=DSM 44701T), isolated from a smear-ripened cheese.</title>
        <authorList>
            <consortium name="US DOE Joint Genome Institute (JGI-PGF)"/>
            <person name="Walter F."/>
            <person name="Albersmeier A."/>
            <person name="Kalinowski J."/>
            <person name="Ruckert C."/>
        </authorList>
    </citation>
    <scope>NUCLEOTIDE SEQUENCE</scope>
    <source>
        <strain evidence="1">CGMCC 1.12919</strain>
    </source>
</reference>
<proteinExistence type="predicted"/>